<dbReference type="SUPFAM" id="SSF52540">
    <property type="entry name" value="P-loop containing nucleoside triphosphate hydrolases"/>
    <property type="match status" value="2"/>
</dbReference>
<dbReference type="Gene3D" id="3.40.50.10810">
    <property type="entry name" value="Tandem AAA-ATPase domain"/>
    <property type="match status" value="1"/>
</dbReference>
<dbReference type="InterPro" id="IPR049730">
    <property type="entry name" value="SNF2/RAD54-like_C"/>
</dbReference>
<dbReference type="Pfam" id="PF00176">
    <property type="entry name" value="SNF2-rel_dom"/>
    <property type="match status" value="1"/>
</dbReference>
<protein>
    <submittedName>
        <fullName evidence="4">SNF2-related protein</fullName>
    </submittedName>
</protein>
<sequence length="922" mass="107532">MLFRREKIKLESRFSTKGIVYDIIYKKGKKEDSLVLPIYKNKEMLNLFLTSKDREKVLLLEELWLEELLYKEGFSYILKYINLYNIEKEILKELDLPYEKNIKISLRARSFLGNENFKIDYIISNLEHGILDGFYERIENIIFFEDRKFLLSKEQLELLDEIDNCETGNVEEQGLFLAKVKKKAIKAKAEMDDYILNEECYFPEELNVDLKKHSEKYIELIPYFKDLNEELNKKLVEGKDLNPITSISQGIKRKRLFFDETIFTDYNKIKMQKNIVGSNVPKLIDNPYEFLPDSIDLEEFSDRVKGLKIRTYRAIPFIHCKEGESTGWFDFDTGVNIRSSTIDEQMENDEGSISIDEFQRLVEEASEKDENYIYYNNKWLRIDYKSGFKFLKADEKLKDRGKKIDIKSVNYILDIFDNIITLEYNRGYINLKERYGDKDLLTYEKPKYLNASLFVYQQEGYKWLRLLKEEKLGGLLADDMGLGKTLQLIAYMAYLKEIDELRPSLIVVPAALTDNWCREINKFTYNMDSIYIHKGSDRVKNSDFISQYDIVITSYETLIRDQIILGKIHWKVLAVDEAQKIKNATTLSSSAVKAMKSNHVIAITGTPVENNLSELWSIVDFVQPGLLGSYSNFKEEFQIPIEKNIDNPNIISLKKQQLISRIEPILLRRTKEEKLENLPKKAEKVITCRFSSIQENMYMDTINKIKSESVGGMALAYLQELIQICSHPRLVIGNINIDSNTLIEECNKLAETLRILERIKEKGEKAVIFTKYKDMQKILVQTIYDKLGIWSPIINGEVTKNRLDIIEDFEKKPGFNTMILSPRAAGVGLNIVGANHVIHYTREWNPAVESQATDRVHRVGQKKDVKVYYPICISEHGITVEVKLNELLNKKKILAKEIIIPMEKLKINERELLGEIVGMKYL</sequence>
<dbReference type="EMBL" id="LT669839">
    <property type="protein sequence ID" value="SHD76669.1"/>
    <property type="molecule type" value="Genomic_DNA"/>
</dbReference>
<dbReference type="PROSITE" id="PS51192">
    <property type="entry name" value="HELICASE_ATP_BIND_1"/>
    <property type="match status" value="1"/>
</dbReference>
<keyword evidence="5" id="KW-1185">Reference proteome</keyword>
<dbReference type="CDD" id="cd18793">
    <property type="entry name" value="SF2_C_SNF"/>
    <property type="match status" value="1"/>
</dbReference>
<dbReference type="InterPro" id="IPR014001">
    <property type="entry name" value="Helicase_ATP-bd"/>
</dbReference>
<name>A0A1M4PMF2_9FIRM</name>
<evidence type="ECO:0000313" key="5">
    <source>
        <dbReference type="Proteomes" id="UP000245423"/>
    </source>
</evidence>
<dbReference type="InterPro" id="IPR001650">
    <property type="entry name" value="Helicase_C-like"/>
</dbReference>
<organism evidence="4 5">
    <name type="scientific">[Clostridium] ultunense Esp</name>
    <dbReference type="NCBI Taxonomy" id="1288971"/>
    <lineage>
        <taxon>Bacteria</taxon>
        <taxon>Bacillati</taxon>
        <taxon>Bacillota</taxon>
        <taxon>Tissierellia</taxon>
        <taxon>Tissierellales</taxon>
        <taxon>Tepidimicrobiaceae</taxon>
        <taxon>Schnuerera</taxon>
    </lineage>
</organism>
<dbReference type="Proteomes" id="UP000245423">
    <property type="component" value="Chromosome 1"/>
</dbReference>
<dbReference type="PROSITE" id="PS51194">
    <property type="entry name" value="HELICASE_CTER"/>
    <property type="match status" value="1"/>
</dbReference>
<dbReference type="InterPro" id="IPR027417">
    <property type="entry name" value="P-loop_NTPase"/>
</dbReference>
<proteinExistence type="predicted"/>
<dbReference type="SMART" id="SM00490">
    <property type="entry name" value="HELICc"/>
    <property type="match status" value="1"/>
</dbReference>
<dbReference type="Pfam" id="PF00271">
    <property type="entry name" value="Helicase_C"/>
    <property type="match status" value="1"/>
</dbReference>
<evidence type="ECO:0000256" key="1">
    <source>
        <dbReference type="ARBA" id="ARBA00022801"/>
    </source>
</evidence>
<dbReference type="SMART" id="SM00487">
    <property type="entry name" value="DEXDc"/>
    <property type="match status" value="1"/>
</dbReference>
<accession>A0A1M4PMF2</accession>
<dbReference type="InterPro" id="IPR000330">
    <property type="entry name" value="SNF2_N"/>
</dbReference>
<evidence type="ECO:0000259" key="3">
    <source>
        <dbReference type="PROSITE" id="PS51194"/>
    </source>
</evidence>
<dbReference type="Gene3D" id="3.40.50.300">
    <property type="entry name" value="P-loop containing nucleotide triphosphate hydrolases"/>
    <property type="match status" value="1"/>
</dbReference>
<dbReference type="PANTHER" id="PTHR10799">
    <property type="entry name" value="SNF2/RAD54 HELICASE FAMILY"/>
    <property type="match status" value="1"/>
</dbReference>
<dbReference type="RefSeq" id="WP_025640827.1">
    <property type="nucleotide sequence ID" value="NZ_LT669839.1"/>
</dbReference>
<dbReference type="OrthoDB" id="9760715at2"/>
<dbReference type="AlphaFoldDB" id="A0A1M4PMF2"/>
<dbReference type="GO" id="GO:0005524">
    <property type="term" value="F:ATP binding"/>
    <property type="evidence" value="ECO:0007669"/>
    <property type="project" value="InterPro"/>
</dbReference>
<keyword evidence="1" id="KW-0378">Hydrolase</keyword>
<dbReference type="InterPro" id="IPR038718">
    <property type="entry name" value="SNF2-like_sf"/>
</dbReference>
<dbReference type="GO" id="GO:0016787">
    <property type="term" value="F:hydrolase activity"/>
    <property type="evidence" value="ECO:0007669"/>
    <property type="project" value="UniProtKB-KW"/>
</dbReference>
<reference evidence="4 5" key="1">
    <citation type="submission" date="2016-11" db="EMBL/GenBank/DDBJ databases">
        <authorList>
            <person name="Manzoor S."/>
        </authorList>
    </citation>
    <scope>NUCLEOTIDE SEQUENCE [LARGE SCALE GENOMIC DNA]</scope>
    <source>
        <strain evidence="4">Clostridium ultunense strain Esp</strain>
    </source>
</reference>
<feature type="domain" description="Helicase C-terminal" evidence="3">
    <location>
        <begin position="751"/>
        <end position="913"/>
    </location>
</feature>
<evidence type="ECO:0000259" key="2">
    <source>
        <dbReference type="PROSITE" id="PS51192"/>
    </source>
</evidence>
<gene>
    <name evidence="4" type="ORF">CUESP1_1297</name>
</gene>
<evidence type="ECO:0000313" key="4">
    <source>
        <dbReference type="EMBL" id="SHD76669.1"/>
    </source>
</evidence>
<feature type="domain" description="Helicase ATP-binding" evidence="2">
    <location>
        <begin position="465"/>
        <end position="625"/>
    </location>
</feature>